<evidence type="ECO:0000313" key="7">
    <source>
        <dbReference type="Proteomes" id="UP000294359"/>
    </source>
</evidence>
<keyword evidence="3" id="KW-0732">Signal</keyword>
<feature type="chain" id="PRO_5044606889" evidence="3">
    <location>
        <begin position="20"/>
        <end position="373"/>
    </location>
</feature>
<reference evidence="5" key="3">
    <citation type="submission" date="2022-12" db="EMBL/GenBank/DDBJ databases">
        <authorList>
            <person name="Sun Q."/>
            <person name="Kim S."/>
        </authorList>
    </citation>
    <scope>NUCLEOTIDE SEQUENCE</scope>
    <source>
        <strain evidence="5">KCTC 12344</strain>
    </source>
</reference>
<reference evidence="6 7" key="2">
    <citation type="submission" date="2019-03" db="EMBL/GenBank/DDBJ databases">
        <title>Draft Genome Sequences of Six Type Strains of the Genus Massilia.</title>
        <authorList>
            <person name="Miess H."/>
            <person name="Frediansyhah A."/>
            <person name="Gross H."/>
        </authorList>
    </citation>
    <scope>NUCLEOTIDE SEQUENCE [LARGE SCALE GENOMIC DNA]</scope>
    <source>
        <strain evidence="6 7">DSM 17505</strain>
    </source>
</reference>
<evidence type="ECO:0000256" key="1">
    <source>
        <dbReference type="ARBA" id="ARBA00004370"/>
    </source>
</evidence>
<dbReference type="PANTHER" id="PTHR46825">
    <property type="entry name" value="D-ALANYL-D-ALANINE-CARBOXYPEPTIDASE/ENDOPEPTIDASE AMPH"/>
    <property type="match status" value="1"/>
</dbReference>
<evidence type="ECO:0000256" key="2">
    <source>
        <dbReference type="ARBA" id="ARBA00023136"/>
    </source>
</evidence>
<dbReference type="OrthoDB" id="9801061at2"/>
<gene>
    <name evidence="6" type="ORF">E1742_21095</name>
    <name evidence="5" type="ORF">GCM10007388_13180</name>
</gene>
<dbReference type="InterPro" id="IPR050491">
    <property type="entry name" value="AmpC-like"/>
</dbReference>
<sequence length="373" mass="39343">MSKKIFVALCLVGLLGACGGGEGARYPAASILLQAKAERAREEGALPGVSIVAVAGNAIDVASAGTRMAGSTAPLLATDALQAGSQTKALTAMLLARLVEQGKLRWDSTLAELFPAWHDTMQPALRAVTVEQLLRHRAGLKRDPDDAAADELRLLLTGDPVADRAAVAHYMLRQPPEHVPGSTFLYSNTGYLVAGLIAETVGGAPFETLMQDEVFAPLGITASFGFPEDAGSGTVHGHEWRAGGWQSAGYPAEDRYNMGRIGAAAGGLMISMPEYGKLLREHLRGLQGKSTYLRQETFARLHGPAGEYGLGWDVTEVPGHGVVSAHAGSWGSYYVFAILVPQSNRAVAVACNCYGPAAVEQLDELTRRLALAP</sequence>
<dbReference type="GO" id="GO:0016020">
    <property type="term" value="C:membrane"/>
    <property type="evidence" value="ECO:0007669"/>
    <property type="project" value="UniProtKB-SubCell"/>
</dbReference>
<proteinExistence type="predicted"/>
<accession>A0A4P7BJ04</accession>
<evidence type="ECO:0000313" key="5">
    <source>
        <dbReference type="EMBL" id="GGY81713.1"/>
    </source>
</evidence>
<dbReference type="InterPro" id="IPR001466">
    <property type="entry name" value="Beta-lactam-related"/>
</dbReference>
<dbReference type="Proteomes" id="UP000294359">
    <property type="component" value="Chromosome"/>
</dbReference>
<keyword evidence="5" id="KW-0378">Hydrolase</keyword>
<dbReference type="InterPro" id="IPR012338">
    <property type="entry name" value="Beta-lactam/transpept-like"/>
</dbReference>
<keyword evidence="7" id="KW-1185">Reference proteome</keyword>
<dbReference type="AlphaFoldDB" id="A0A4P7BJ04"/>
<evidence type="ECO:0000313" key="8">
    <source>
        <dbReference type="Proteomes" id="UP000619512"/>
    </source>
</evidence>
<dbReference type="Pfam" id="PF00144">
    <property type="entry name" value="Beta-lactamase"/>
    <property type="match status" value="1"/>
</dbReference>
<feature type="signal peptide" evidence="3">
    <location>
        <begin position="1"/>
        <end position="19"/>
    </location>
</feature>
<dbReference type="GO" id="GO:0016787">
    <property type="term" value="F:hydrolase activity"/>
    <property type="evidence" value="ECO:0007669"/>
    <property type="project" value="UniProtKB-KW"/>
</dbReference>
<dbReference type="PROSITE" id="PS51257">
    <property type="entry name" value="PROKAR_LIPOPROTEIN"/>
    <property type="match status" value="1"/>
</dbReference>
<dbReference type="Gene3D" id="3.40.710.10">
    <property type="entry name" value="DD-peptidase/beta-lactamase superfamily"/>
    <property type="match status" value="1"/>
</dbReference>
<evidence type="ECO:0000259" key="4">
    <source>
        <dbReference type="Pfam" id="PF00144"/>
    </source>
</evidence>
<keyword evidence="2" id="KW-0472">Membrane</keyword>
<feature type="domain" description="Beta-lactamase-related" evidence="4">
    <location>
        <begin position="35"/>
        <end position="370"/>
    </location>
</feature>
<name>A0A4P7BJ04_9BURK</name>
<dbReference type="RefSeq" id="WP_134387091.1">
    <property type="nucleotide sequence ID" value="NZ_BMWW01000002.1"/>
</dbReference>
<organism evidence="5 8">
    <name type="scientific">Pseudoduganella plicata</name>
    <dbReference type="NCBI Taxonomy" id="321984"/>
    <lineage>
        <taxon>Bacteria</taxon>
        <taxon>Pseudomonadati</taxon>
        <taxon>Pseudomonadota</taxon>
        <taxon>Betaproteobacteria</taxon>
        <taxon>Burkholderiales</taxon>
        <taxon>Oxalobacteraceae</taxon>
        <taxon>Telluria group</taxon>
        <taxon>Pseudoduganella</taxon>
    </lineage>
</organism>
<protein>
    <submittedName>
        <fullName evidence="5 6">Serine hydrolase</fullName>
    </submittedName>
</protein>
<reference evidence="5" key="1">
    <citation type="journal article" date="2014" name="Int. J. Syst. Evol. Microbiol.">
        <title>Complete genome sequence of Corynebacterium casei LMG S-19264T (=DSM 44701T), isolated from a smear-ripened cheese.</title>
        <authorList>
            <consortium name="US DOE Joint Genome Institute (JGI-PGF)"/>
            <person name="Walter F."/>
            <person name="Albersmeier A."/>
            <person name="Kalinowski J."/>
            <person name="Ruckert C."/>
        </authorList>
    </citation>
    <scope>NUCLEOTIDE SEQUENCE</scope>
    <source>
        <strain evidence="5">KCTC 12344</strain>
    </source>
</reference>
<evidence type="ECO:0000256" key="3">
    <source>
        <dbReference type="SAM" id="SignalP"/>
    </source>
</evidence>
<dbReference type="Proteomes" id="UP000619512">
    <property type="component" value="Unassembled WGS sequence"/>
</dbReference>
<dbReference type="EMBL" id="CP038026">
    <property type="protein sequence ID" value="QBQ38390.1"/>
    <property type="molecule type" value="Genomic_DNA"/>
</dbReference>
<dbReference type="SUPFAM" id="SSF56601">
    <property type="entry name" value="beta-lactamase/transpeptidase-like"/>
    <property type="match status" value="1"/>
</dbReference>
<dbReference type="EMBL" id="BMWW01000002">
    <property type="protein sequence ID" value="GGY81713.1"/>
    <property type="molecule type" value="Genomic_DNA"/>
</dbReference>
<evidence type="ECO:0000313" key="6">
    <source>
        <dbReference type="EMBL" id="QBQ38390.1"/>
    </source>
</evidence>
<comment type="subcellular location">
    <subcellularLocation>
        <location evidence="1">Membrane</location>
    </subcellularLocation>
</comment>
<dbReference type="PANTHER" id="PTHR46825:SF11">
    <property type="entry name" value="PENICILLIN-BINDING PROTEIN 4"/>
    <property type="match status" value="1"/>
</dbReference>